<evidence type="ECO:0000256" key="1">
    <source>
        <dbReference type="SAM" id="MobiDB-lite"/>
    </source>
</evidence>
<keyword evidence="4" id="KW-1185">Reference proteome</keyword>
<sequence length="139" mass="15305">MPARPIADETLRLIAAVRDALAEHLGADAVVDERTLFGGHAFMVHEKLCIAVKGEDLLVRLPPAEHEATAETPGLRELDPRGGMRGYFWVEPDAYATRAQWQRWIGAALAFNPQAKASPRRHKAPAASSLEVRRKNHGP</sequence>
<feature type="domain" description="TfoX N-terminal" evidence="2">
    <location>
        <begin position="31"/>
        <end position="110"/>
    </location>
</feature>
<feature type="region of interest" description="Disordered" evidence="1">
    <location>
        <begin position="114"/>
        <end position="139"/>
    </location>
</feature>
<dbReference type="Pfam" id="PF04993">
    <property type="entry name" value="TfoX_N"/>
    <property type="match status" value="1"/>
</dbReference>
<dbReference type="RefSeq" id="WP_119107764.1">
    <property type="nucleotide sequence ID" value="NZ_QXJC01000001.1"/>
</dbReference>
<dbReference type="Gene3D" id="3.30.1460.30">
    <property type="entry name" value="YgaC/TfoX-N like chaperone"/>
    <property type="match status" value="1"/>
</dbReference>
<dbReference type="Proteomes" id="UP000266302">
    <property type="component" value="Unassembled WGS sequence"/>
</dbReference>
<evidence type="ECO:0000313" key="3">
    <source>
        <dbReference type="EMBL" id="RID99314.1"/>
    </source>
</evidence>
<dbReference type="SUPFAM" id="SSF159894">
    <property type="entry name" value="YgaC/TfoX-N like"/>
    <property type="match status" value="1"/>
</dbReference>
<reference evidence="3 4" key="1">
    <citation type="submission" date="2018-09" db="EMBL/GenBank/DDBJ databases">
        <title>Draft genome of Simplicispira sp. NY-02.</title>
        <authorList>
            <person name="Im W.T."/>
        </authorList>
    </citation>
    <scope>NUCLEOTIDE SEQUENCE [LARGE SCALE GENOMIC DNA]</scope>
    <source>
        <strain evidence="3 4">NY-02</strain>
    </source>
</reference>
<gene>
    <name evidence="3" type="ORF">D3F03_02430</name>
</gene>
<dbReference type="OrthoDB" id="214902at2"/>
<protein>
    <submittedName>
        <fullName evidence="3">Competence protein TfoX</fullName>
    </submittedName>
</protein>
<accession>A0A398CAG7</accession>
<name>A0A398CAG7_9BURK</name>
<comment type="caution">
    <text evidence="3">The sequence shown here is derived from an EMBL/GenBank/DDBJ whole genome shotgun (WGS) entry which is preliminary data.</text>
</comment>
<dbReference type="InterPro" id="IPR007076">
    <property type="entry name" value="TfoX_N"/>
</dbReference>
<evidence type="ECO:0000259" key="2">
    <source>
        <dbReference type="Pfam" id="PF04993"/>
    </source>
</evidence>
<organism evidence="3 4">
    <name type="scientific">Simplicispira hankyongi</name>
    <dbReference type="NCBI Taxonomy" id="2315688"/>
    <lineage>
        <taxon>Bacteria</taxon>
        <taxon>Pseudomonadati</taxon>
        <taxon>Pseudomonadota</taxon>
        <taxon>Betaproteobacteria</taxon>
        <taxon>Burkholderiales</taxon>
        <taxon>Comamonadaceae</taxon>
        <taxon>Simplicispira</taxon>
    </lineage>
</organism>
<proteinExistence type="predicted"/>
<dbReference type="AlphaFoldDB" id="A0A398CAG7"/>
<evidence type="ECO:0000313" key="4">
    <source>
        <dbReference type="Proteomes" id="UP000266302"/>
    </source>
</evidence>
<dbReference type="EMBL" id="QXJC01000001">
    <property type="protein sequence ID" value="RID99314.1"/>
    <property type="molecule type" value="Genomic_DNA"/>
</dbReference>